<dbReference type="Proteomes" id="UP000516428">
    <property type="component" value="Chromosome"/>
</dbReference>
<feature type="compositionally biased region" description="Basic and acidic residues" evidence="1">
    <location>
        <begin position="145"/>
        <end position="156"/>
    </location>
</feature>
<accession>A0A7H1BD29</accession>
<keyword evidence="3" id="KW-1185">Reference proteome</keyword>
<reference evidence="2 3" key="1">
    <citation type="submission" date="2020-09" db="EMBL/GenBank/DDBJ databases">
        <title>A novel species.</title>
        <authorList>
            <person name="Gao J."/>
        </authorList>
    </citation>
    <scope>NUCLEOTIDE SEQUENCE [LARGE SCALE GENOMIC DNA]</scope>
    <source>
        <strain evidence="2 3">CRXT-Y-14</strain>
    </source>
</reference>
<evidence type="ECO:0000256" key="1">
    <source>
        <dbReference type="SAM" id="MobiDB-lite"/>
    </source>
</evidence>
<dbReference type="RefSeq" id="WP_188339316.1">
    <property type="nucleotide sequence ID" value="NZ_CP061281.1"/>
</dbReference>
<sequence length="478" mass="52100">MTERPPQRTPNRQLAALIAEAGFSNAGLARRVDQLGLEHGLDLRYDKTSVTRWLRGQQPRGTTPALIAEVFTRRLGRRLSAQDLGLDACAPVYAGLEFAASPEEAVDIVSGLWRKDSGSHAELRKIAFTPAGLVVPSRDWLIGRPDERVSRGEPPHRVPTQGRSAVPRQRVQTERGAGQKVSGGDIAALRSVGELFRALDHAYGGGHARQALVRYLEHEAEPMLRGTYGEQTGRRLFGAVADLTRLAGWTSYDIAAHGLAQRYFVQALRLSQAAGDRGYGSYVLVTMSRQAVYLGHGREAVQLARVAQQGVGAAAPPVVQALLHSVEARGHGVLGEVRACTASLVRAERALEAARPGDEVPPWARFFDEAQLADEFGHCHRDLQQYRAAAQHAERSLQLRAPGFARSRLFCRVVLASARLGLGELDSACALGAEAATAAADMRSVRAHEYVREFERRLEPYRDAGPVRGYRERVAALG</sequence>
<dbReference type="EMBL" id="CP061281">
    <property type="protein sequence ID" value="QNS06634.1"/>
    <property type="molecule type" value="Genomic_DNA"/>
</dbReference>
<protein>
    <submittedName>
        <fullName evidence="2">Regulator</fullName>
    </submittedName>
</protein>
<evidence type="ECO:0000313" key="3">
    <source>
        <dbReference type="Proteomes" id="UP000516428"/>
    </source>
</evidence>
<evidence type="ECO:0000313" key="2">
    <source>
        <dbReference type="EMBL" id="QNS06634.1"/>
    </source>
</evidence>
<dbReference type="KEGG" id="sxn:IAG42_25650"/>
<feature type="region of interest" description="Disordered" evidence="1">
    <location>
        <begin position="145"/>
        <end position="177"/>
    </location>
</feature>
<gene>
    <name evidence="2" type="ORF">IAG42_25650</name>
</gene>
<dbReference type="AlphaFoldDB" id="A0A7H1BD29"/>
<proteinExistence type="predicted"/>
<name>A0A7H1BD29_9ACTN</name>
<organism evidence="2 3">
    <name type="scientific">Streptomyces xanthii</name>
    <dbReference type="NCBI Taxonomy" id="2768069"/>
    <lineage>
        <taxon>Bacteria</taxon>
        <taxon>Bacillati</taxon>
        <taxon>Actinomycetota</taxon>
        <taxon>Actinomycetes</taxon>
        <taxon>Kitasatosporales</taxon>
        <taxon>Streptomycetaceae</taxon>
        <taxon>Streptomyces</taxon>
    </lineage>
</organism>